<gene>
    <name evidence="5" type="ORF">ET471_09455</name>
</gene>
<feature type="domain" description="HTH lacI-type" evidence="4">
    <location>
        <begin position="10"/>
        <end position="64"/>
    </location>
</feature>
<dbReference type="RefSeq" id="WP_129187771.1">
    <property type="nucleotide sequence ID" value="NZ_CP035493.1"/>
</dbReference>
<evidence type="ECO:0000256" key="3">
    <source>
        <dbReference type="ARBA" id="ARBA00023163"/>
    </source>
</evidence>
<protein>
    <submittedName>
        <fullName evidence="5">LacI family transcriptional regulator</fullName>
    </submittedName>
</protein>
<dbReference type="PANTHER" id="PTHR30146:SF109">
    <property type="entry name" value="HTH-TYPE TRANSCRIPTIONAL REGULATOR GALS"/>
    <property type="match status" value="1"/>
</dbReference>
<dbReference type="InterPro" id="IPR028082">
    <property type="entry name" value="Peripla_BP_I"/>
</dbReference>
<evidence type="ECO:0000313" key="5">
    <source>
        <dbReference type="EMBL" id="QAY70231.1"/>
    </source>
</evidence>
<dbReference type="Gene3D" id="1.10.260.40">
    <property type="entry name" value="lambda repressor-like DNA-binding domains"/>
    <property type="match status" value="1"/>
</dbReference>
<organism evidence="5 6">
    <name type="scientific">Xylanimonas protaetiae</name>
    <dbReference type="NCBI Taxonomy" id="2509457"/>
    <lineage>
        <taxon>Bacteria</taxon>
        <taxon>Bacillati</taxon>
        <taxon>Actinomycetota</taxon>
        <taxon>Actinomycetes</taxon>
        <taxon>Micrococcales</taxon>
        <taxon>Promicromonosporaceae</taxon>
        <taxon>Xylanimonas</taxon>
    </lineage>
</organism>
<proteinExistence type="predicted"/>
<evidence type="ECO:0000259" key="4">
    <source>
        <dbReference type="PROSITE" id="PS50932"/>
    </source>
</evidence>
<dbReference type="PANTHER" id="PTHR30146">
    <property type="entry name" value="LACI-RELATED TRANSCRIPTIONAL REPRESSOR"/>
    <property type="match status" value="1"/>
</dbReference>
<dbReference type="SUPFAM" id="SSF53822">
    <property type="entry name" value="Periplasmic binding protein-like I"/>
    <property type="match status" value="1"/>
</dbReference>
<evidence type="ECO:0000256" key="2">
    <source>
        <dbReference type="ARBA" id="ARBA00023125"/>
    </source>
</evidence>
<dbReference type="PROSITE" id="PS00356">
    <property type="entry name" value="HTH_LACI_1"/>
    <property type="match status" value="1"/>
</dbReference>
<dbReference type="SUPFAM" id="SSF47413">
    <property type="entry name" value="lambda repressor-like DNA-binding domains"/>
    <property type="match status" value="1"/>
</dbReference>
<dbReference type="KEGG" id="xya:ET471_09455"/>
<sequence length="334" mass="35173">MTLPAARRRASIADVAHLAGVSVGTVSNVLNRPDVVAVATRERVAAAIDELSFVPNGSARQLRVGSATTVGTIVLDLTNPFFTDVARGLEERLTDDGWTLMVASSDEDHDRESRLLRLFEQHGVRGVAVVPATDDVEHLVALQERGVRVVLLDRTSPVPELSSVAVDDVAGGTLAAAHLLAQGHGRIAFVNGPHTIRQCADRHAGVVAAIVAAGLDPAEALVEVTARLDAEGGERAVSELLAGDRLPSALFCVNDLVALGAMRRLRAAGVTVPEQVAVVGYDDVTFAAELFTPLTSVRQPTHDLGTTAADLVIRGGEPEHVMFQPRLVVRASSS</sequence>
<dbReference type="InterPro" id="IPR001761">
    <property type="entry name" value="Peripla_BP/Lac1_sug-bd_dom"/>
</dbReference>
<dbReference type="OrthoDB" id="37081at2"/>
<accession>A0A4V0YG75</accession>
<keyword evidence="6" id="KW-1185">Reference proteome</keyword>
<keyword evidence="2" id="KW-0238">DNA-binding</keyword>
<dbReference type="GO" id="GO:0000976">
    <property type="term" value="F:transcription cis-regulatory region binding"/>
    <property type="evidence" value="ECO:0007669"/>
    <property type="project" value="TreeGrafter"/>
</dbReference>
<evidence type="ECO:0000313" key="6">
    <source>
        <dbReference type="Proteomes" id="UP000292118"/>
    </source>
</evidence>
<dbReference type="Pfam" id="PF00532">
    <property type="entry name" value="Peripla_BP_1"/>
    <property type="match status" value="1"/>
</dbReference>
<dbReference type="InterPro" id="IPR010982">
    <property type="entry name" value="Lambda_DNA-bd_dom_sf"/>
</dbReference>
<reference evidence="5 6" key="1">
    <citation type="submission" date="2019-01" db="EMBL/GenBank/DDBJ databases">
        <title>Genome sequencing of strain FW10M-9.</title>
        <authorList>
            <person name="Heo J."/>
            <person name="Kim S.-J."/>
            <person name="Kim J.-S."/>
            <person name="Hong S.-B."/>
            <person name="Kwon S.-W."/>
        </authorList>
    </citation>
    <scope>NUCLEOTIDE SEQUENCE [LARGE SCALE GENOMIC DNA]</scope>
    <source>
        <strain evidence="5 6">FW10M-9</strain>
    </source>
</reference>
<dbReference type="SMART" id="SM00354">
    <property type="entry name" value="HTH_LACI"/>
    <property type="match status" value="1"/>
</dbReference>
<keyword evidence="1" id="KW-0805">Transcription regulation</keyword>
<name>A0A4V0YG75_9MICO</name>
<dbReference type="Pfam" id="PF00356">
    <property type="entry name" value="LacI"/>
    <property type="match status" value="1"/>
</dbReference>
<dbReference type="GO" id="GO:0003700">
    <property type="term" value="F:DNA-binding transcription factor activity"/>
    <property type="evidence" value="ECO:0007669"/>
    <property type="project" value="TreeGrafter"/>
</dbReference>
<dbReference type="EMBL" id="CP035493">
    <property type="protein sequence ID" value="QAY70231.1"/>
    <property type="molecule type" value="Genomic_DNA"/>
</dbReference>
<dbReference type="CDD" id="cd06293">
    <property type="entry name" value="PBP1_LacI-like"/>
    <property type="match status" value="1"/>
</dbReference>
<dbReference type="Proteomes" id="UP000292118">
    <property type="component" value="Chromosome"/>
</dbReference>
<dbReference type="PROSITE" id="PS50932">
    <property type="entry name" value="HTH_LACI_2"/>
    <property type="match status" value="1"/>
</dbReference>
<dbReference type="CDD" id="cd01392">
    <property type="entry name" value="HTH_LacI"/>
    <property type="match status" value="1"/>
</dbReference>
<evidence type="ECO:0000256" key="1">
    <source>
        <dbReference type="ARBA" id="ARBA00023015"/>
    </source>
</evidence>
<dbReference type="Gene3D" id="3.40.50.2300">
    <property type="match status" value="2"/>
</dbReference>
<keyword evidence="3" id="KW-0804">Transcription</keyword>
<dbReference type="AlphaFoldDB" id="A0A4V0YG75"/>
<dbReference type="InterPro" id="IPR000843">
    <property type="entry name" value="HTH_LacI"/>
</dbReference>